<dbReference type="EMBL" id="JARJCM010000008">
    <property type="protein sequence ID" value="KAJ7044193.1"/>
    <property type="molecule type" value="Genomic_DNA"/>
</dbReference>
<protein>
    <submittedName>
        <fullName evidence="2">Uncharacterized protein</fullName>
    </submittedName>
</protein>
<feature type="region of interest" description="Disordered" evidence="1">
    <location>
        <begin position="42"/>
        <end position="61"/>
    </location>
</feature>
<comment type="caution">
    <text evidence="2">The sequence shown here is derived from an EMBL/GenBank/DDBJ whole genome shotgun (WGS) entry which is preliminary data.</text>
</comment>
<feature type="compositionally biased region" description="Basic and acidic residues" evidence="1">
    <location>
        <begin position="179"/>
        <end position="191"/>
    </location>
</feature>
<dbReference type="Proteomes" id="UP001218188">
    <property type="component" value="Unassembled WGS sequence"/>
</dbReference>
<organism evidence="2 3">
    <name type="scientific">Mycena alexandri</name>
    <dbReference type="NCBI Taxonomy" id="1745969"/>
    <lineage>
        <taxon>Eukaryota</taxon>
        <taxon>Fungi</taxon>
        <taxon>Dikarya</taxon>
        <taxon>Basidiomycota</taxon>
        <taxon>Agaricomycotina</taxon>
        <taxon>Agaricomycetes</taxon>
        <taxon>Agaricomycetidae</taxon>
        <taxon>Agaricales</taxon>
        <taxon>Marasmiineae</taxon>
        <taxon>Mycenaceae</taxon>
        <taxon>Mycena</taxon>
    </lineage>
</organism>
<gene>
    <name evidence="2" type="ORF">C8F04DRAFT_1175219</name>
</gene>
<name>A0AAD6TH80_9AGAR</name>
<evidence type="ECO:0000313" key="2">
    <source>
        <dbReference type="EMBL" id="KAJ7044193.1"/>
    </source>
</evidence>
<sequence length="211" mass="23393">MSSWNENWSWIGGGQRLCGELWREKKRKLRISSLCGHSREEVGERRGLAEENDAESPGKKTSANSTFYLCAGAVGRRSEKGREWPRQKMMRKGPERKQVQIPHFFGRAQSGGGRRKAGSGRELPGYCINDTLTATNTLQVMDYHFHYFVRLLHGVARWNGGNSVARAGWKEWAGTAGGNERRAGGGSERGRVGGNGGQERRGARAFVKCGP</sequence>
<feature type="region of interest" description="Disordered" evidence="1">
    <location>
        <begin position="175"/>
        <end position="211"/>
    </location>
</feature>
<accession>A0AAD6TH80</accession>
<reference evidence="2" key="1">
    <citation type="submission" date="2023-03" db="EMBL/GenBank/DDBJ databases">
        <title>Massive genome expansion in bonnet fungi (Mycena s.s.) driven by repeated elements and novel gene families across ecological guilds.</title>
        <authorList>
            <consortium name="Lawrence Berkeley National Laboratory"/>
            <person name="Harder C.B."/>
            <person name="Miyauchi S."/>
            <person name="Viragh M."/>
            <person name="Kuo A."/>
            <person name="Thoen E."/>
            <person name="Andreopoulos B."/>
            <person name="Lu D."/>
            <person name="Skrede I."/>
            <person name="Drula E."/>
            <person name="Henrissat B."/>
            <person name="Morin E."/>
            <person name="Kohler A."/>
            <person name="Barry K."/>
            <person name="LaButti K."/>
            <person name="Morin E."/>
            <person name="Salamov A."/>
            <person name="Lipzen A."/>
            <person name="Mereny Z."/>
            <person name="Hegedus B."/>
            <person name="Baldrian P."/>
            <person name="Stursova M."/>
            <person name="Weitz H."/>
            <person name="Taylor A."/>
            <person name="Grigoriev I.V."/>
            <person name="Nagy L.G."/>
            <person name="Martin F."/>
            <person name="Kauserud H."/>
        </authorList>
    </citation>
    <scope>NUCLEOTIDE SEQUENCE</scope>
    <source>
        <strain evidence="2">CBHHK200</strain>
    </source>
</reference>
<keyword evidence="3" id="KW-1185">Reference proteome</keyword>
<proteinExistence type="predicted"/>
<evidence type="ECO:0000313" key="3">
    <source>
        <dbReference type="Proteomes" id="UP001218188"/>
    </source>
</evidence>
<dbReference type="AlphaFoldDB" id="A0AAD6TH80"/>
<evidence type="ECO:0000256" key="1">
    <source>
        <dbReference type="SAM" id="MobiDB-lite"/>
    </source>
</evidence>